<dbReference type="PROSITE" id="PS50174">
    <property type="entry name" value="G_PATCH"/>
    <property type="match status" value="1"/>
</dbReference>
<keyword evidence="1" id="KW-0694">RNA-binding</keyword>
<dbReference type="PANTHER" id="PTHR46528">
    <property type="entry name" value="PROTEIN SON"/>
    <property type="match status" value="1"/>
</dbReference>
<dbReference type="GO" id="GO:0003723">
    <property type="term" value="F:RNA binding"/>
    <property type="evidence" value="ECO:0007669"/>
    <property type="project" value="UniProtKB-UniRule"/>
</dbReference>
<dbReference type="GO" id="GO:0051726">
    <property type="term" value="P:regulation of cell cycle"/>
    <property type="evidence" value="ECO:0007669"/>
    <property type="project" value="InterPro"/>
</dbReference>
<gene>
    <name evidence="5" type="ORF">B5V51_1969</name>
</gene>
<name>A0A2A4JI04_HELVI</name>
<dbReference type="InterPro" id="IPR014720">
    <property type="entry name" value="dsRBD_dom"/>
</dbReference>
<feature type="compositionally biased region" description="Low complexity" evidence="2">
    <location>
        <begin position="749"/>
        <end position="764"/>
    </location>
</feature>
<feature type="compositionally biased region" description="Basic and acidic residues" evidence="2">
    <location>
        <begin position="1"/>
        <end position="30"/>
    </location>
</feature>
<feature type="region of interest" description="Disordered" evidence="2">
    <location>
        <begin position="45"/>
        <end position="141"/>
    </location>
</feature>
<dbReference type="CDD" id="cd19870">
    <property type="entry name" value="DSRM_SON-like"/>
    <property type="match status" value="1"/>
</dbReference>
<evidence type="ECO:0000259" key="3">
    <source>
        <dbReference type="PROSITE" id="PS50137"/>
    </source>
</evidence>
<dbReference type="EMBL" id="NWSH01001408">
    <property type="protein sequence ID" value="PCG71348.1"/>
    <property type="molecule type" value="Genomic_DNA"/>
</dbReference>
<feature type="region of interest" description="Disordered" evidence="2">
    <location>
        <begin position="1"/>
        <end position="31"/>
    </location>
</feature>
<dbReference type="Pfam" id="PF01585">
    <property type="entry name" value="G-patch"/>
    <property type="match status" value="1"/>
</dbReference>
<dbReference type="SMART" id="SM00358">
    <property type="entry name" value="DSRM"/>
    <property type="match status" value="1"/>
</dbReference>
<evidence type="ECO:0000259" key="4">
    <source>
        <dbReference type="PROSITE" id="PS50174"/>
    </source>
</evidence>
<evidence type="ECO:0000256" key="1">
    <source>
        <dbReference type="PROSITE-ProRule" id="PRU00266"/>
    </source>
</evidence>
<dbReference type="InterPro" id="IPR000467">
    <property type="entry name" value="G_patch_dom"/>
</dbReference>
<feature type="compositionally biased region" description="Basic residues" evidence="2">
    <location>
        <begin position="86"/>
        <end position="101"/>
    </location>
</feature>
<feature type="region of interest" description="Disordered" evidence="2">
    <location>
        <begin position="287"/>
        <end position="394"/>
    </location>
</feature>
<dbReference type="SMART" id="SM00443">
    <property type="entry name" value="G_patch"/>
    <property type="match status" value="1"/>
</dbReference>
<feature type="domain" description="G-patch" evidence="4">
    <location>
        <begin position="897"/>
        <end position="943"/>
    </location>
</feature>
<reference evidence="5" key="1">
    <citation type="submission" date="2017-09" db="EMBL/GenBank/DDBJ databases">
        <title>Contemporary evolution of a Lepidopteran species, Heliothis virescens, in response to modern agricultural practices.</title>
        <authorList>
            <person name="Fritz M.L."/>
            <person name="Deyonke A.M."/>
            <person name="Papanicolaou A."/>
            <person name="Micinski S."/>
            <person name="Westbrook J."/>
            <person name="Gould F."/>
        </authorList>
    </citation>
    <scope>NUCLEOTIDE SEQUENCE [LARGE SCALE GENOMIC DNA]</scope>
    <source>
        <strain evidence="5">HvINT-</strain>
        <tissue evidence="5">Whole body</tissue>
    </source>
</reference>
<feature type="compositionally biased region" description="Basic and acidic residues" evidence="2">
    <location>
        <begin position="117"/>
        <end position="141"/>
    </location>
</feature>
<dbReference type="SUPFAM" id="SSF54768">
    <property type="entry name" value="dsRNA-binding domain-like"/>
    <property type="match status" value="1"/>
</dbReference>
<feature type="compositionally biased region" description="Basic residues" evidence="2">
    <location>
        <begin position="512"/>
        <end position="580"/>
    </location>
</feature>
<accession>A0A2A4JI04</accession>
<proteinExistence type="predicted"/>
<feature type="region of interest" description="Disordered" evidence="2">
    <location>
        <begin position="718"/>
        <end position="767"/>
    </location>
</feature>
<dbReference type="InterPro" id="IPR032922">
    <property type="entry name" value="SON"/>
</dbReference>
<evidence type="ECO:0008006" key="6">
    <source>
        <dbReference type="Google" id="ProtNLM"/>
    </source>
</evidence>
<dbReference type="STRING" id="7102.A0A2A4JI04"/>
<feature type="region of interest" description="Disordered" evidence="2">
    <location>
        <begin position="506"/>
        <end position="592"/>
    </location>
</feature>
<feature type="compositionally biased region" description="Basic residues" evidence="2">
    <location>
        <begin position="54"/>
        <end position="72"/>
    </location>
</feature>
<evidence type="ECO:0000256" key="2">
    <source>
        <dbReference type="SAM" id="MobiDB-lite"/>
    </source>
</evidence>
<feature type="compositionally biased region" description="Basic residues" evidence="2">
    <location>
        <begin position="309"/>
        <end position="383"/>
    </location>
</feature>
<dbReference type="PROSITE" id="PS50137">
    <property type="entry name" value="DS_RBD"/>
    <property type="match status" value="1"/>
</dbReference>
<dbReference type="Gene3D" id="3.30.160.20">
    <property type="match status" value="1"/>
</dbReference>
<feature type="compositionally biased region" description="Basic and acidic residues" evidence="2">
    <location>
        <begin position="222"/>
        <end position="239"/>
    </location>
</feature>
<feature type="region of interest" description="Disordered" evidence="2">
    <location>
        <begin position="222"/>
        <end position="273"/>
    </location>
</feature>
<feature type="compositionally biased region" description="Basic and acidic residues" evidence="2">
    <location>
        <begin position="294"/>
        <end position="308"/>
    </location>
</feature>
<dbReference type="PANTHER" id="PTHR46528:SF1">
    <property type="entry name" value="PROTEIN SON"/>
    <property type="match status" value="1"/>
</dbReference>
<dbReference type="GO" id="GO:0048024">
    <property type="term" value="P:regulation of mRNA splicing, via spliceosome"/>
    <property type="evidence" value="ECO:0007669"/>
    <property type="project" value="TreeGrafter"/>
</dbReference>
<dbReference type="AlphaFoldDB" id="A0A2A4JI04"/>
<organism evidence="5">
    <name type="scientific">Heliothis virescens</name>
    <name type="common">Tobacco budworm moth</name>
    <dbReference type="NCBI Taxonomy" id="7102"/>
    <lineage>
        <taxon>Eukaryota</taxon>
        <taxon>Metazoa</taxon>
        <taxon>Ecdysozoa</taxon>
        <taxon>Arthropoda</taxon>
        <taxon>Hexapoda</taxon>
        <taxon>Insecta</taxon>
        <taxon>Pterygota</taxon>
        <taxon>Neoptera</taxon>
        <taxon>Endopterygota</taxon>
        <taxon>Lepidoptera</taxon>
        <taxon>Glossata</taxon>
        <taxon>Ditrysia</taxon>
        <taxon>Noctuoidea</taxon>
        <taxon>Noctuidae</taxon>
        <taxon>Heliothinae</taxon>
        <taxon>Heliothis</taxon>
    </lineage>
</organism>
<dbReference type="Pfam" id="PF00035">
    <property type="entry name" value="dsrm"/>
    <property type="match status" value="1"/>
</dbReference>
<sequence>MTTLIDKIEQLIKREKTTPERKKDDSKKSSSEILSELFSAFNADPPKIEEVLSKKSKKSKKKHKKEKKKRSRSASSVSSDDSEYSHKRKKRKKSKSKKRARESRSPSYPYPLTPVRVKPENDIVKQEKVKPEKEIKTEDVKTKEVKVEKDVKKVASIKLEEGELSLSPPHPIPLPPECINKTIDLRQKLDNKKAEVSNGDSDKSKGKIQIKNLKFSAVYEETVKKAEEEARKRAEKYEEGEYTDSSSSTEKEVVCNSQFPKTSDPGGILKKQAEEELKHDICEEAKLAAKKSKKSESSSKTSRKEKSKSPKRSGSKSRRSSSTSRKHHHRSSSKTRHSSRTRHRSTSRSRRRSRSRSRRRSRSRSRHRTRRLSPRHSGRRRSRSPTGVKLADSEKKRLLEVARRNAINMLKNGAVPAGAAALPPHTRNQVMAAIQSGGKSVDELTDFCKHLSKKEALGELSSVSSNDDDMSENEDTLAFHHPFLVKEKAPIVMNIRNLVSERHPFYYNKSGSKSRRSSSTSRKHHHRSSSKTRHSSRTRHRSTSRSRRRSRSRSRRRSRSRSRHRTRRLSPRHSGRRRSRSPTGVKLADSEKKRLLEVARRNAINMLKNGAVPAGAAALPPHTRNQVMAAIQSGGKSVDELTDFCKHLSKKEALGELSSVSSNDDDMSENEDTLAFHHPFLVKEKAPIVMNIRGGAPLPTKASTLPIANKEELRLQFPVSSGSQHREKASEWVPVSPPKKDMQVAKLNSSSGSSKSKSSTTASSNTCTEIAKISERSLSPPPYMKSFTSGSQLNSVPAIPALPAPGPQAYPPGVDAQKMVRIQDVASLVSQKLSIIRKEQEESELFTTHGFGWSAGESSLGQFTGSTGAQILTPRELASGTQAWAKKDQLVRAAPVEGGMGMHLLQKMGWTPGQGLGKEGTGTLQPLLLEVKLDTRGLQAKEEVSSCRRSRGMKPQRTGRLRGPAPLVAGGKHPVSLLGEYCSKQKLGPPEYNLCFECGPDHKKNFLFKVCVKVAGTEYQPAVASANKKQAKADAAQLALQKLGIVT</sequence>
<evidence type="ECO:0000313" key="5">
    <source>
        <dbReference type="EMBL" id="PCG71348.1"/>
    </source>
</evidence>
<feature type="domain" description="DRBM" evidence="3">
    <location>
        <begin position="973"/>
        <end position="1045"/>
    </location>
</feature>
<protein>
    <recommendedName>
        <fullName evidence="6">G-patch domain-containing protein</fullName>
    </recommendedName>
</protein>
<comment type="caution">
    <text evidence="5">The sequence shown here is derived from an EMBL/GenBank/DDBJ whole genome shotgun (WGS) entry which is preliminary data.</text>
</comment>